<keyword evidence="3" id="KW-0862">Zinc</keyword>
<dbReference type="GO" id="GO:0043161">
    <property type="term" value="P:proteasome-mediated ubiquitin-dependent protein catabolic process"/>
    <property type="evidence" value="ECO:0007669"/>
    <property type="project" value="TreeGrafter"/>
</dbReference>
<dbReference type="GO" id="GO:0061630">
    <property type="term" value="F:ubiquitin protein ligase activity"/>
    <property type="evidence" value="ECO:0007669"/>
    <property type="project" value="TreeGrafter"/>
</dbReference>
<dbReference type="Gene3D" id="3.30.60.90">
    <property type="match status" value="1"/>
</dbReference>
<sequence length="285" mass="31221">MAQGGREVPPAFRCASTGLPLYMPVVTTQGVAYSYAALFEMFMESGGLPICKETKERITFFPAVCLPLHHYLLEEFAGPMKGRAKQDDATLSQKYGFQMPNVPDAPDQPGDLGLLEELECVVSGEIAYEPCVLSSGSIVSASCVPEGGFRRDPNRLVACALHGQAPKKSRAVEAVLQARFSQEYNDRGMELARKGIEASGKYASGECVKFPAEWHSFWGLGCDGCGVWPIRGSAWQDAECKDAAGFHLCGPCYDLGFHKRVLSGRFNQSRLPKNRMERVAETECF</sequence>
<evidence type="ECO:0000313" key="4">
    <source>
        <dbReference type="EMBL" id="CAD9488813.1"/>
    </source>
</evidence>
<gene>
    <name evidence="4" type="ORF">BRAN1462_LOCUS1947</name>
</gene>
<evidence type="ECO:0008006" key="5">
    <source>
        <dbReference type="Google" id="ProtNLM"/>
    </source>
</evidence>
<evidence type="ECO:0000256" key="1">
    <source>
        <dbReference type="ARBA" id="ARBA00022723"/>
    </source>
</evidence>
<organism evidence="4">
    <name type="scientific">Zooxanthella nutricula</name>
    <dbReference type="NCBI Taxonomy" id="1333877"/>
    <lineage>
        <taxon>Eukaryota</taxon>
        <taxon>Sar</taxon>
        <taxon>Alveolata</taxon>
        <taxon>Dinophyceae</taxon>
        <taxon>Peridiniales</taxon>
        <taxon>Peridiniales incertae sedis</taxon>
        <taxon>Zooxanthella</taxon>
    </lineage>
</organism>
<dbReference type="PANTHER" id="PTHR15898">
    <property type="entry name" value="BIFUNCTIONAL APOPTOSIS REGULATOR"/>
    <property type="match status" value="1"/>
</dbReference>
<dbReference type="GO" id="GO:0008270">
    <property type="term" value="F:zinc ion binding"/>
    <property type="evidence" value="ECO:0007669"/>
    <property type="project" value="UniProtKB-KW"/>
</dbReference>
<dbReference type="SUPFAM" id="SSF57850">
    <property type="entry name" value="RING/U-box"/>
    <property type="match status" value="2"/>
</dbReference>
<protein>
    <recommendedName>
        <fullName evidence="5">U-box domain-containing protein</fullName>
    </recommendedName>
</protein>
<proteinExistence type="predicted"/>
<name>A0A7S2HF19_9DINO</name>
<accession>A0A7S2HF19</accession>
<reference evidence="4" key="1">
    <citation type="submission" date="2021-01" db="EMBL/GenBank/DDBJ databases">
        <authorList>
            <person name="Corre E."/>
            <person name="Pelletier E."/>
            <person name="Niang G."/>
            <person name="Scheremetjew M."/>
            <person name="Finn R."/>
            <person name="Kale V."/>
            <person name="Holt S."/>
            <person name="Cochrane G."/>
            <person name="Meng A."/>
            <person name="Brown T."/>
            <person name="Cohen L."/>
        </authorList>
    </citation>
    <scope>NUCLEOTIDE SEQUENCE</scope>
    <source>
        <strain evidence="4">RCC3387</strain>
    </source>
</reference>
<keyword evidence="1" id="KW-0479">Metal-binding</keyword>
<dbReference type="PANTHER" id="PTHR15898:SF13">
    <property type="entry name" value="BIFUNCTIONAL APOPTOSIS REGULATOR"/>
    <property type="match status" value="1"/>
</dbReference>
<dbReference type="EMBL" id="HBGW01002965">
    <property type="protein sequence ID" value="CAD9488813.1"/>
    <property type="molecule type" value="Transcribed_RNA"/>
</dbReference>
<evidence type="ECO:0000256" key="3">
    <source>
        <dbReference type="ARBA" id="ARBA00022833"/>
    </source>
</evidence>
<dbReference type="InterPro" id="IPR043145">
    <property type="entry name" value="Znf_ZZ_sf"/>
</dbReference>
<evidence type="ECO:0000256" key="2">
    <source>
        <dbReference type="ARBA" id="ARBA00022771"/>
    </source>
</evidence>
<keyword evidence="2" id="KW-0863">Zinc-finger</keyword>
<dbReference type="AlphaFoldDB" id="A0A7S2HF19"/>